<protein>
    <submittedName>
        <fullName evidence="2">Uncharacterized protein</fullName>
    </submittedName>
</protein>
<gene>
    <name evidence="2" type="ORF">ACFFX0_05135</name>
</gene>
<accession>A0ABV5FV93</accession>
<comment type="caution">
    <text evidence="2">The sequence shown here is derived from an EMBL/GenBank/DDBJ whole genome shotgun (WGS) entry which is preliminary data.</text>
</comment>
<feature type="region of interest" description="Disordered" evidence="1">
    <location>
        <begin position="1"/>
        <end position="38"/>
    </location>
</feature>
<organism evidence="2 3">
    <name type="scientific">Citricoccus parietis</name>
    <dbReference type="NCBI Taxonomy" id="592307"/>
    <lineage>
        <taxon>Bacteria</taxon>
        <taxon>Bacillati</taxon>
        <taxon>Actinomycetota</taxon>
        <taxon>Actinomycetes</taxon>
        <taxon>Micrococcales</taxon>
        <taxon>Micrococcaceae</taxon>
        <taxon>Citricoccus</taxon>
    </lineage>
</organism>
<reference evidence="2 3" key="1">
    <citation type="submission" date="2024-09" db="EMBL/GenBank/DDBJ databases">
        <authorList>
            <person name="Sun Q."/>
            <person name="Mori K."/>
        </authorList>
    </citation>
    <scope>NUCLEOTIDE SEQUENCE [LARGE SCALE GENOMIC DNA]</scope>
    <source>
        <strain evidence="2 3">CCM 7609</strain>
    </source>
</reference>
<keyword evidence="3" id="KW-1185">Reference proteome</keyword>
<dbReference type="Proteomes" id="UP001589575">
    <property type="component" value="Unassembled WGS sequence"/>
</dbReference>
<evidence type="ECO:0000313" key="3">
    <source>
        <dbReference type="Proteomes" id="UP001589575"/>
    </source>
</evidence>
<evidence type="ECO:0000313" key="2">
    <source>
        <dbReference type="EMBL" id="MFB9070607.1"/>
    </source>
</evidence>
<proteinExistence type="predicted"/>
<evidence type="ECO:0000256" key="1">
    <source>
        <dbReference type="SAM" id="MobiDB-lite"/>
    </source>
</evidence>
<sequence>MRAWLPSYPASPAGRVPEASGALAPVRVGTSSPSRRDTTVVPWRSVRITGPCRSSSPMTEGCGWP</sequence>
<name>A0ABV5FV93_9MICC</name>
<dbReference type="EMBL" id="JBHMFI010000001">
    <property type="protein sequence ID" value="MFB9070607.1"/>
    <property type="molecule type" value="Genomic_DNA"/>
</dbReference>